<evidence type="ECO:0000313" key="31">
    <source>
        <dbReference type="EMBL" id="RMW92041.1"/>
    </source>
</evidence>
<evidence type="ECO:0000256" key="18">
    <source>
        <dbReference type="ARBA" id="ARBA00022984"/>
    </source>
</evidence>
<comment type="catalytic activity">
    <reaction evidence="24">
        <text>Preferential cleavage: (Ac)2-L-Lys-D-Ala-|-D-Ala. Also transpeptidation of peptidyl-alanyl moieties that are N-acyl substituents of D-alanine.</text>
        <dbReference type="EC" id="3.4.16.4"/>
    </reaction>
</comment>
<sequence length="853" mass="94243">MRIAKLILSTLLTLFILGCIAVGVVYIQLKSDLPDVESLKTVELQQPMQIYTSDGKLIGEVGEQRRIPVKLENIPEKLIQAVLATEDSRFYEHHGLDPIGIIRALMVTINKGGASQGASTITQQLARNFFLTPEKTLIRKAKEAILAIEIENALNKQEILELYLNKIYLGYRSYGVAAAAKTYFGKELNQLTLSEMAVIAGLPKAPSTMNPLFSPKRALERRNIVLARMLDQKHITKEEYDAALKEPIVASYHGAQMDFRADYVTEMVRQEMVKRFGEENAYTKGYKVYTTVLSKDQETAQKAVRDNLIAYDMRHGYRGGAPLWKKDETPWDNETIIGFLKKLPNSEPFIPAGAVAVSKSGAELLLASGEKMTLPSSAMRWTGQANPVKVGDQIWIRKNDKDEWVLGQIPQANSALVSLNSDNGAIEAIVGGFSFEQSKFNRATQSLVQVGSSIKPFIYAAALEKGLTLSSVLQDTPIVLKKPGQKEWRPKNSPDRYDGPLRLRVGLGQSKNMIAIRSMQMAGVDFVADFLQRFGFKRDQYFASEALALGAASFTPLEMARGYAVFDNGGYLIDPYIINKILDNAGKEIFVANPKLACPSCDNVPVIYGETEKLDGFKNTDLTPADEFAKTDDSTNGEETDQGESVPDIPELQPRVDAVKEDNLNLMADAKTNSSETQYAPRVISGELAFLIRSALNTAIYGEQGLGWKGTSWRMANEIKRKDIGGKTGTTNNSKVAWYAGFGANLTTAVYIGFDDNKFSLGRGEAGAKSAMPAWISYMKTILKDMPERELPTPTNIVEKHIDLRSGLLANGGRVEYFIKGTEPTRAYVEERGYYVPSELLDGSTGGQPEELF</sequence>
<comment type="similarity">
    <text evidence="4">In the C-terminal section; belongs to the transpeptidase family.</text>
</comment>
<comment type="catalytic activity">
    <reaction evidence="26">
        <text>[GlcNAc-(1-&gt;4)-Mur2Ac(oyl-L-Ala-gamma-D-Glu-L-Lys-D-Ala-D-Ala)](n)-di-trans,octa-cis-undecaprenyl diphosphate + beta-D-GlcNAc-(1-&gt;4)-Mur2Ac(oyl-L-Ala-gamma-D-Glu-L-Lys-D-Ala-D-Ala)-di-trans,octa-cis-undecaprenyl diphosphate = [GlcNAc-(1-&gt;4)-Mur2Ac(oyl-L-Ala-gamma-D-Glu-L-Lys-D-Ala-D-Ala)](n+1)-di-trans,octa-cis-undecaprenyl diphosphate + di-trans,octa-cis-undecaprenyl diphosphate + H(+)</text>
        <dbReference type="Rhea" id="RHEA:23708"/>
        <dbReference type="Rhea" id="RHEA-COMP:9602"/>
        <dbReference type="Rhea" id="RHEA-COMP:9603"/>
        <dbReference type="ChEBI" id="CHEBI:15378"/>
        <dbReference type="ChEBI" id="CHEBI:58405"/>
        <dbReference type="ChEBI" id="CHEBI:60033"/>
        <dbReference type="ChEBI" id="CHEBI:78435"/>
        <dbReference type="EC" id="2.4.99.28"/>
    </reaction>
</comment>
<evidence type="ECO:0000256" key="8">
    <source>
        <dbReference type="ARBA" id="ARBA00022475"/>
    </source>
</evidence>
<gene>
    <name evidence="31" type="ORF">DOL88_00355</name>
</gene>
<evidence type="ECO:0000256" key="14">
    <source>
        <dbReference type="ARBA" id="ARBA00022692"/>
    </source>
</evidence>
<keyword evidence="18" id="KW-0573">Peptidoglycan synthesis</keyword>
<keyword evidence="16" id="KW-0133">Cell shape</keyword>
<keyword evidence="11" id="KW-0645">Protease</keyword>
<dbReference type="Pfam" id="PF17092">
    <property type="entry name" value="PCB_OB"/>
    <property type="match status" value="1"/>
</dbReference>
<evidence type="ECO:0000313" key="32">
    <source>
        <dbReference type="Proteomes" id="UP000274211"/>
    </source>
</evidence>
<comment type="pathway">
    <text evidence="3">Cell wall biogenesis; peptidoglycan biosynthesis.</text>
</comment>
<feature type="region of interest" description="Disordered" evidence="27">
    <location>
        <begin position="618"/>
        <end position="652"/>
    </location>
</feature>
<dbReference type="Pfam" id="PF00912">
    <property type="entry name" value="Transgly"/>
    <property type="match status" value="1"/>
</dbReference>
<comment type="function">
    <text evidence="1">Cell wall formation. Synthesis of cross-linked peptidoglycan from the lipid intermediates. The enzyme has a penicillin-insensitive transglycosylase N-terminal domain (formation of linear glycan strands) and a penicillin-sensitive transpeptidase C-terminal domain (cross-linking of the peptide subunits).</text>
</comment>
<keyword evidence="14" id="KW-0812">Transmembrane</keyword>
<evidence type="ECO:0000256" key="12">
    <source>
        <dbReference type="ARBA" id="ARBA00022676"/>
    </source>
</evidence>
<dbReference type="Gene3D" id="3.40.710.10">
    <property type="entry name" value="DD-peptidase/beta-lactamase superfamily"/>
    <property type="match status" value="3"/>
</dbReference>
<dbReference type="RefSeq" id="WP_122254695.1">
    <property type="nucleotide sequence ID" value="NZ_QMGS01000011.1"/>
</dbReference>
<evidence type="ECO:0000256" key="16">
    <source>
        <dbReference type="ARBA" id="ARBA00022960"/>
    </source>
</evidence>
<keyword evidence="19" id="KW-1133">Transmembrane helix</keyword>
<feature type="domain" description="Glycosyl transferase family 51" evidence="29">
    <location>
        <begin position="55"/>
        <end position="229"/>
    </location>
</feature>
<evidence type="ECO:0000256" key="10">
    <source>
        <dbReference type="ARBA" id="ARBA00022645"/>
    </source>
</evidence>
<evidence type="ECO:0000256" key="19">
    <source>
        <dbReference type="ARBA" id="ARBA00022989"/>
    </source>
</evidence>
<feature type="domain" description="Penicillin-binding protein transpeptidase" evidence="28">
    <location>
        <begin position="416"/>
        <end position="583"/>
    </location>
</feature>
<comment type="caution">
    <text evidence="31">The sequence shown here is derived from an EMBL/GenBank/DDBJ whole genome shotgun (WGS) entry which is preliminary data.</text>
</comment>
<evidence type="ECO:0000256" key="11">
    <source>
        <dbReference type="ARBA" id="ARBA00022670"/>
    </source>
</evidence>
<keyword evidence="12" id="KW-0328">Glycosyltransferase</keyword>
<keyword evidence="9" id="KW-0997">Cell inner membrane</keyword>
<dbReference type="InterPro" id="IPR050396">
    <property type="entry name" value="Glycosyltr_51/Transpeptidase"/>
</dbReference>
<evidence type="ECO:0000259" key="28">
    <source>
        <dbReference type="Pfam" id="PF00905"/>
    </source>
</evidence>
<evidence type="ECO:0000256" key="7">
    <source>
        <dbReference type="ARBA" id="ARBA00018638"/>
    </source>
</evidence>
<dbReference type="PANTHER" id="PTHR32282">
    <property type="entry name" value="BINDING PROTEIN TRANSPEPTIDASE, PUTATIVE-RELATED"/>
    <property type="match status" value="1"/>
</dbReference>
<evidence type="ECO:0000259" key="29">
    <source>
        <dbReference type="Pfam" id="PF00912"/>
    </source>
</evidence>
<dbReference type="Proteomes" id="UP000274211">
    <property type="component" value="Unassembled WGS sequence"/>
</dbReference>
<evidence type="ECO:0000256" key="27">
    <source>
        <dbReference type="SAM" id="MobiDB-lite"/>
    </source>
</evidence>
<keyword evidence="15" id="KW-0378">Hydrolase</keyword>
<organism evidence="31 32">
    <name type="scientific">Aggregatibacter aphrophilus</name>
    <name type="common">Haemophilus aphrophilus</name>
    <dbReference type="NCBI Taxonomy" id="732"/>
    <lineage>
        <taxon>Bacteria</taxon>
        <taxon>Pseudomonadati</taxon>
        <taxon>Pseudomonadota</taxon>
        <taxon>Gammaproteobacteria</taxon>
        <taxon>Pasteurellales</taxon>
        <taxon>Pasteurellaceae</taxon>
        <taxon>Aggregatibacter</taxon>
    </lineage>
</organism>
<evidence type="ECO:0000259" key="30">
    <source>
        <dbReference type="Pfam" id="PF17092"/>
    </source>
</evidence>
<evidence type="ECO:0000256" key="13">
    <source>
        <dbReference type="ARBA" id="ARBA00022679"/>
    </source>
</evidence>
<dbReference type="InterPro" id="IPR031376">
    <property type="entry name" value="PCB_OB"/>
</dbReference>
<dbReference type="InterPro" id="IPR001460">
    <property type="entry name" value="PCN-bd_Tpept"/>
</dbReference>
<protein>
    <recommendedName>
        <fullName evidence="7">Penicillin-binding protein 1A</fullName>
        <ecNumber evidence="25">2.4.99.28</ecNumber>
        <ecNumber evidence="6">3.4.16.4</ecNumber>
    </recommendedName>
</protein>
<evidence type="ECO:0000256" key="15">
    <source>
        <dbReference type="ARBA" id="ARBA00022801"/>
    </source>
</evidence>
<evidence type="ECO:0000256" key="22">
    <source>
        <dbReference type="ARBA" id="ARBA00023268"/>
    </source>
</evidence>
<dbReference type="InterPro" id="IPR023346">
    <property type="entry name" value="Lysozyme-like_dom_sf"/>
</dbReference>
<keyword evidence="22" id="KW-0511">Multifunctional enzyme</keyword>
<evidence type="ECO:0000256" key="4">
    <source>
        <dbReference type="ARBA" id="ARBA00007090"/>
    </source>
</evidence>
<keyword evidence="20" id="KW-0472">Membrane</keyword>
<dbReference type="PROSITE" id="PS51257">
    <property type="entry name" value="PROKAR_LIPOPROTEIN"/>
    <property type="match status" value="1"/>
</dbReference>
<evidence type="ECO:0000256" key="5">
    <source>
        <dbReference type="ARBA" id="ARBA00007739"/>
    </source>
</evidence>
<dbReference type="EC" id="3.4.16.4" evidence="6"/>
<dbReference type="SUPFAM" id="SSF53955">
    <property type="entry name" value="Lysozyme-like"/>
    <property type="match status" value="1"/>
</dbReference>
<dbReference type="InterPro" id="IPR001264">
    <property type="entry name" value="Glyco_trans_51"/>
</dbReference>
<evidence type="ECO:0000256" key="26">
    <source>
        <dbReference type="ARBA" id="ARBA00049902"/>
    </source>
</evidence>
<keyword evidence="23" id="KW-0961">Cell wall biogenesis/degradation</keyword>
<keyword evidence="17" id="KW-0735">Signal-anchor</keyword>
<feature type="domain" description="Penicillin-binding protein OB-like" evidence="30">
    <location>
        <begin position="322"/>
        <end position="412"/>
    </location>
</feature>
<dbReference type="EC" id="2.4.99.28" evidence="25"/>
<dbReference type="Pfam" id="PF00905">
    <property type="entry name" value="Transpeptidase"/>
    <property type="match status" value="1"/>
</dbReference>
<keyword evidence="8" id="KW-1003">Cell membrane</keyword>
<dbReference type="EMBL" id="QMGS01000011">
    <property type="protein sequence ID" value="RMW92041.1"/>
    <property type="molecule type" value="Genomic_DNA"/>
</dbReference>
<dbReference type="SUPFAM" id="SSF56601">
    <property type="entry name" value="beta-lactamase/transpeptidase-like"/>
    <property type="match status" value="1"/>
</dbReference>
<comment type="similarity">
    <text evidence="5">In the N-terminal section; belongs to the glycosyltransferase 51 family.</text>
</comment>
<keyword evidence="10" id="KW-0121">Carboxypeptidase</keyword>
<name>A0ABX9VXF8_AGGAP</name>
<evidence type="ECO:0000256" key="9">
    <source>
        <dbReference type="ARBA" id="ARBA00022519"/>
    </source>
</evidence>
<evidence type="ECO:0000256" key="21">
    <source>
        <dbReference type="ARBA" id="ARBA00023251"/>
    </source>
</evidence>
<evidence type="ECO:0000256" key="3">
    <source>
        <dbReference type="ARBA" id="ARBA00004752"/>
    </source>
</evidence>
<evidence type="ECO:0000256" key="17">
    <source>
        <dbReference type="ARBA" id="ARBA00022968"/>
    </source>
</evidence>
<accession>A0ABX9VXF8</accession>
<evidence type="ECO:0000256" key="24">
    <source>
        <dbReference type="ARBA" id="ARBA00034000"/>
    </source>
</evidence>
<evidence type="ECO:0000256" key="6">
    <source>
        <dbReference type="ARBA" id="ARBA00012448"/>
    </source>
</evidence>
<evidence type="ECO:0000256" key="1">
    <source>
        <dbReference type="ARBA" id="ARBA00002624"/>
    </source>
</evidence>
<keyword evidence="32" id="KW-1185">Reference proteome</keyword>
<keyword evidence="13" id="KW-0808">Transferase</keyword>
<dbReference type="InterPro" id="IPR012338">
    <property type="entry name" value="Beta-lactam/transpept-like"/>
</dbReference>
<comment type="subcellular location">
    <subcellularLocation>
        <location evidence="2">Cell inner membrane</location>
        <topology evidence="2">Single-pass type II membrane protein</topology>
    </subcellularLocation>
</comment>
<reference evidence="31 32" key="1">
    <citation type="journal article" date="2019" name="J. Oral Microbiol.">
        <title>Role of OmpA1 and OmpA2 in Aggregatibacter actinomycetemcomitans and Aggregatibacter aphrophilus serum resistance.</title>
        <authorList>
            <person name="Lindholm M."/>
            <person name="Min Aung K."/>
            <person name="Nyunt Wai S."/>
            <person name="Oscarsson J."/>
        </authorList>
    </citation>
    <scope>NUCLEOTIDE SEQUENCE [LARGE SCALE GENOMIC DNA]</scope>
    <source>
        <strain evidence="31 32">HK83</strain>
    </source>
</reference>
<evidence type="ECO:0000256" key="23">
    <source>
        <dbReference type="ARBA" id="ARBA00023316"/>
    </source>
</evidence>
<proteinExistence type="inferred from homology"/>
<dbReference type="Gene3D" id="1.10.3810.10">
    <property type="entry name" value="Biosynthetic peptidoglycan transglycosylase-like"/>
    <property type="match status" value="1"/>
</dbReference>
<evidence type="ECO:0000256" key="20">
    <source>
        <dbReference type="ARBA" id="ARBA00023136"/>
    </source>
</evidence>
<dbReference type="InterPro" id="IPR036950">
    <property type="entry name" value="PBP_transglycosylase"/>
</dbReference>
<evidence type="ECO:0000256" key="25">
    <source>
        <dbReference type="ARBA" id="ARBA00044770"/>
    </source>
</evidence>
<evidence type="ECO:0000256" key="2">
    <source>
        <dbReference type="ARBA" id="ARBA00004249"/>
    </source>
</evidence>
<keyword evidence="21" id="KW-0046">Antibiotic resistance</keyword>
<dbReference type="PANTHER" id="PTHR32282:SF27">
    <property type="entry name" value="PENICILLIN-BINDING PROTEIN 1A"/>
    <property type="match status" value="1"/>
</dbReference>